<dbReference type="Proteomes" id="UP000078476">
    <property type="component" value="Unassembled WGS sequence"/>
</dbReference>
<protein>
    <recommendedName>
        <fullName evidence="1">HTH luxR-type domain-containing protein</fullName>
    </recommendedName>
</protein>
<organism evidence="2 3">
    <name type="scientific">Methylomonas lenta</name>
    <dbReference type="NCBI Taxonomy" id="980561"/>
    <lineage>
        <taxon>Bacteria</taxon>
        <taxon>Pseudomonadati</taxon>
        <taxon>Pseudomonadota</taxon>
        <taxon>Gammaproteobacteria</taxon>
        <taxon>Methylococcales</taxon>
        <taxon>Methylococcaceae</taxon>
        <taxon>Methylomonas</taxon>
    </lineage>
</organism>
<comment type="caution">
    <text evidence="2">The sequence shown here is derived from an EMBL/GenBank/DDBJ whole genome shotgun (WGS) entry which is preliminary data.</text>
</comment>
<sequence>MCHISDNTHLIAILSKAPGHPLIWHQFLDELAQQLNCDTSALLVTDLMDSENTRFLFSAHIEKDYQEQYENKLNRLDDFNHFISKNPLSVFYDQALSETARKVGKAEFSTLDKPLYRFGVSIPCNQKNALSLLLSRSVAFNEAEQLQVKQTLQALIPALDEAIHAEQRHKIDSQLRHYLGGHFDSYIIVDHRLNIIFSDPIFGIIINQMDCVKISQNQFSMKNPAIEQRLLALIEANQSASIHNQCHSCQIMLIPISELKNLYQWECYKDGFILAFTHDKESDPMLDRLMGIYKLSRCEAICAQHFMNNPSISEIATNTFRSQETVRNHIKHMMQKMSVHSQAELMKKLITLTSL</sequence>
<dbReference type="GO" id="GO:0003677">
    <property type="term" value="F:DNA binding"/>
    <property type="evidence" value="ECO:0007669"/>
    <property type="project" value="InterPro"/>
</dbReference>
<evidence type="ECO:0000259" key="1">
    <source>
        <dbReference type="SMART" id="SM00421"/>
    </source>
</evidence>
<dbReference type="GO" id="GO:0006355">
    <property type="term" value="P:regulation of DNA-templated transcription"/>
    <property type="evidence" value="ECO:0007669"/>
    <property type="project" value="InterPro"/>
</dbReference>
<feature type="domain" description="HTH luxR-type" evidence="1">
    <location>
        <begin position="292"/>
        <end position="349"/>
    </location>
</feature>
<accession>A0A177N5I2</accession>
<evidence type="ECO:0000313" key="3">
    <source>
        <dbReference type="Proteomes" id="UP000078476"/>
    </source>
</evidence>
<dbReference type="InterPro" id="IPR000792">
    <property type="entry name" value="Tscrpt_reg_LuxR_C"/>
</dbReference>
<proteinExistence type="predicted"/>
<dbReference type="EMBL" id="LUUI01000122">
    <property type="protein sequence ID" value="OAI13256.1"/>
    <property type="molecule type" value="Genomic_DNA"/>
</dbReference>
<dbReference type="InterPro" id="IPR016032">
    <property type="entry name" value="Sig_transdc_resp-reg_C-effctor"/>
</dbReference>
<dbReference type="SUPFAM" id="SSF46894">
    <property type="entry name" value="C-terminal effector domain of the bipartite response regulators"/>
    <property type="match status" value="1"/>
</dbReference>
<dbReference type="InterPro" id="IPR036388">
    <property type="entry name" value="WH-like_DNA-bd_sf"/>
</dbReference>
<dbReference type="Pfam" id="PF00196">
    <property type="entry name" value="GerE"/>
    <property type="match status" value="1"/>
</dbReference>
<evidence type="ECO:0000313" key="2">
    <source>
        <dbReference type="EMBL" id="OAI13256.1"/>
    </source>
</evidence>
<dbReference type="STRING" id="980561.A1359_12710"/>
<dbReference type="Gene3D" id="1.10.10.10">
    <property type="entry name" value="Winged helix-like DNA-binding domain superfamily/Winged helix DNA-binding domain"/>
    <property type="match status" value="1"/>
</dbReference>
<dbReference type="AlphaFoldDB" id="A0A177N5I2"/>
<keyword evidence="3" id="KW-1185">Reference proteome</keyword>
<dbReference type="SMART" id="SM00421">
    <property type="entry name" value="HTH_LUXR"/>
    <property type="match status" value="1"/>
</dbReference>
<name>A0A177N5I2_9GAMM</name>
<gene>
    <name evidence="2" type="ORF">A1359_12710</name>
</gene>
<reference evidence="2 3" key="1">
    <citation type="submission" date="2016-03" db="EMBL/GenBank/DDBJ databases">
        <authorList>
            <person name="Ploux O."/>
        </authorList>
    </citation>
    <scope>NUCLEOTIDE SEQUENCE [LARGE SCALE GENOMIC DNA]</scope>
    <source>
        <strain evidence="2 3">R-45370</strain>
    </source>
</reference>
<dbReference type="RefSeq" id="WP_066984552.1">
    <property type="nucleotide sequence ID" value="NZ_LUUI01000122.1"/>
</dbReference>